<dbReference type="Gene3D" id="3.40.50.1820">
    <property type="entry name" value="alpha/beta hydrolase"/>
    <property type="match status" value="2"/>
</dbReference>
<dbReference type="InterPro" id="IPR029058">
    <property type="entry name" value="AB_hydrolase_fold"/>
</dbReference>
<name>A0ABW2Y4A4_9BIFI</name>
<dbReference type="Pfam" id="PF00326">
    <property type="entry name" value="Peptidase_S9"/>
    <property type="match status" value="1"/>
</dbReference>
<evidence type="ECO:0000259" key="6">
    <source>
        <dbReference type="Pfam" id="PF02897"/>
    </source>
</evidence>
<dbReference type="PANTHER" id="PTHR11757:SF19">
    <property type="entry name" value="PROLYL ENDOPEPTIDASE-LIKE"/>
    <property type="match status" value="1"/>
</dbReference>
<proteinExistence type="inferred from homology"/>
<dbReference type="InterPro" id="IPR001375">
    <property type="entry name" value="Peptidase_S9_cat"/>
</dbReference>
<keyword evidence="4" id="KW-0720">Serine protease</keyword>
<dbReference type="InterPro" id="IPR051543">
    <property type="entry name" value="Serine_Peptidase_S9A"/>
</dbReference>
<dbReference type="Proteomes" id="UP001597036">
    <property type="component" value="Unassembled WGS sequence"/>
</dbReference>
<evidence type="ECO:0000313" key="7">
    <source>
        <dbReference type="EMBL" id="MFD0704299.1"/>
    </source>
</evidence>
<sequence length="817" mass="91496">MTDYFASHGVTSADIPQAHKDPHIRVHHGREFIDNYEWLRDKESWEVQDFVSAHNRLTDKVTSHLAGLKRTLFTELKGRVQETDMSVPTRIGDYWYFARTEEGKQYGKQCRVPVRDVDDWTAPKVTAQKNLEDEEVIFDANAEAQNYDFFRSGGMDLDKSGRYLVYSIDTSGDERYDVHMRDLSTGEELPDIITGVSAGAFITMDGQWIFYVRTDDAWRPCEVWLHRVGTTVDEDTMVWREEDERFWVGAGLSFDEQRIIVETSSKTTSEVLHLAVEDIPGLLLADDDPRARRFEPFIPRRDGVEYDVSFARFEGMGADGADVPVAVVVHNVAHPNFEIDLIDMSESAGPYKLTDGTCIAVGSDYACEEAAEEDRSRSVSEPYYNPANPDIVQGAAGLQVGGLGIYKHFITFSYRANGLHHSAIMSKAQAYRDWKAGRPLSFSVLGENVDGVIPSVGFSANPSYDAPVVRYAVTSYTHPSQLCELNPLTGEDYVLKEASVLNYHQDDYAERRIWVEVRDGVHVPVSLVWKRGLVPSLDHMTLSSDANDMVLSAPELSDMFRAQDGDFSGNGSSPMFITGYGSYESSSNPGFSVARPSMMDRGVIFAVAHIRGGGEMGRAWYEQGRRLKKKNTFFDFVDVTAALQYAGIADPRRTVANGGSAGGLLMGTVANIAPFLYAGIEADVPFVDALTTILDENLPLTVTEWDEWGDPLHDERVYDYMKSYTPYENVPTAQERKKAFGTDHFPVIFITTSMNDTRVYYVEPMKWVARMSELGMGIEAFAKIEVEAGHGGVSGRYKQWDEVSFENAWCLDIMGIC</sequence>
<feature type="domain" description="Peptidase S9A N-terminal" evidence="6">
    <location>
        <begin position="16"/>
        <end position="308"/>
    </location>
</feature>
<gene>
    <name evidence="7" type="ORF">ACFQY8_00815</name>
</gene>
<dbReference type="InterPro" id="IPR023302">
    <property type="entry name" value="Pept_S9A_N"/>
</dbReference>
<dbReference type="PRINTS" id="PR00862">
    <property type="entry name" value="PROLIGOPTASE"/>
</dbReference>
<evidence type="ECO:0000259" key="5">
    <source>
        <dbReference type="Pfam" id="PF00326"/>
    </source>
</evidence>
<dbReference type="Pfam" id="PF02897">
    <property type="entry name" value="Peptidase_S9_N"/>
    <property type="match status" value="1"/>
</dbReference>
<keyword evidence="3" id="KW-0378">Hydrolase</keyword>
<dbReference type="RefSeq" id="WP_377937688.1">
    <property type="nucleotide sequence ID" value="NZ_JBHTHQ010000006.1"/>
</dbReference>
<evidence type="ECO:0000313" key="8">
    <source>
        <dbReference type="Proteomes" id="UP001597036"/>
    </source>
</evidence>
<keyword evidence="2" id="KW-0645">Protease</keyword>
<dbReference type="SUPFAM" id="SSF50993">
    <property type="entry name" value="Peptidase/esterase 'gauge' domain"/>
    <property type="match status" value="1"/>
</dbReference>
<accession>A0ABW2Y4A4</accession>
<evidence type="ECO:0000256" key="1">
    <source>
        <dbReference type="ARBA" id="ARBA00005228"/>
    </source>
</evidence>
<dbReference type="InterPro" id="IPR002470">
    <property type="entry name" value="Peptidase_S9A"/>
</dbReference>
<dbReference type="PANTHER" id="PTHR11757">
    <property type="entry name" value="PROTEASE FAMILY S9A OLIGOPEPTIDASE"/>
    <property type="match status" value="1"/>
</dbReference>
<comment type="similarity">
    <text evidence="1">Belongs to the peptidase S9A family.</text>
</comment>
<evidence type="ECO:0000256" key="3">
    <source>
        <dbReference type="ARBA" id="ARBA00022801"/>
    </source>
</evidence>
<feature type="domain" description="Peptidase S9 prolyl oligopeptidase catalytic" evidence="5">
    <location>
        <begin position="591"/>
        <end position="815"/>
    </location>
</feature>
<keyword evidence="8" id="KW-1185">Reference proteome</keyword>
<comment type="caution">
    <text evidence="7">The sequence shown here is derived from an EMBL/GenBank/DDBJ whole genome shotgun (WGS) entry which is preliminary data.</text>
</comment>
<protein>
    <submittedName>
        <fullName evidence="7">S9 family peptidase</fullName>
    </submittedName>
</protein>
<dbReference type="Gene3D" id="2.130.10.120">
    <property type="entry name" value="Prolyl oligopeptidase, N-terminal domain"/>
    <property type="match status" value="2"/>
</dbReference>
<dbReference type="SUPFAM" id="SSF53474">
    <property type="entry name" value="alpha/beta-Hydrolases"/>
    <property type="match status" value="1"/>
</dbReference>
<evidence type="ECO:0000256" key="4">
    <source>
        <dbReference type="ARBA" id="ARBA00022825"/>
    </source>
</evidence>
<evidence type="ECO:0000256" key="2">
    <source>
        <dbReference type="ARBA" id="ARBA00022670"/>
    </source>
</evidence>
<dbReference type="EMBL" id="JBHTHQ010000006">
    <property type="protein sequence ID" value="MFD0704299.1"/>
    <property type="molecule type" value="Genomic_DNA"/>
</dbReference>
<reference evidence="8" key="1">
    <citation type="journal article" date="2019" name="Int. J. Syst. Evol. Microbiol.">
        <title>The Global Catalogue of Microorganisms (GCM) 10K type strain sequencing project: providing services to taxonomists for standard genome sequencing and annotation.</title>
        <authorList>
            <consortium name="The Broad Institute Genomics Platform"/>
            <consortium name="The Broad Institute Genome Sequencing Center for Infectious Disease"/>
            <person name="Wu L."/>
            <person name="Ma J."/>
        </authorList>
    </citation>
    <scope>NUCLEOTIDE SEQUENCE [LARGE SCALE GENOMIC DNA]</scope>
    <source>
        <strain evidence="8">CCM 8604</strain>
    </source>
</reference>
<organism evidence="7 8">
    <name type="scientific">Alloscardovia venturai</name>
    <dbReference type="NCBI Taxonomy" id="1769421"/>
    <lineage>
        <taxon>Bacteria</taxon>
        <taxon>Bacillati</taxon>
        <taxon>Actinomycetota</taxon>
        <taxon>Actinomycetes</taxon>
        <taxon>Bifidobacteriales</taxon>
        <taxon>Bifidobacteriaceae</taxon>
        <taxon>Alloscardovia</taxon>
    </lineage>
</organism>